<dbReference type="PANTHER" id="PTHR24186:SF38">
    <property type="entry name" value="ANKYRIN REPEAT FAMILY PROTEIN"/>
    <property type="match status" value="1"/>
</dbReference>
<dbReference type="Gene3D" id="1.25.40.20">
    <property type="entry name" value="Ankyrin repeat-containing domain"/>
    <property type="match status" value="3"/>
</dbReference>
<dbReference type="InParanoid" id="E1ZJD4"/>
<evidence type="ECO:0000256" key="1">
    <source>
        <dbReference type="ARBA" id="ARBA00022737"/>
    </source>
</evidence>
<dbReference type="Pfam" id="PF12796">
    <property type="entry name" value="Ank_2"/>
    <property type="match status" value="1"/>
</dbReference>
<dbReference type="STRING" id="554065.E1ZJD4"/>
<dbReference type="OrthoDB" id="20872at2759"/>
<evidence type="ECO:0000313" key="4">
    <source>
        <dbReference type="EMBL" id="EFN53976.1"/>
    </source>
</evidence>
<protein>
    <submittedName>
        <fullName evidence="4">Uncharacterized protein</fullName>
    </submittedName>
</protein>
<dbReference type="GeneID" id="17353376"/>
<dbReference type="EMBL" id="GL433849">
    <property type="protein sequence ID" value="EFN53976.1"/>
    <property type="molecule type" value="Genomic_DNA"/>
</dbReference>
<keyword evidence="1" id="KW-0677">Repeat</keyword>
<dbReference type="eggNOG" id="KOG4177">
    <property type="taxonomic scope" value="Eukaryota"/>
</dbReference>
<gene>
    <name evidence="4" type="ORF">CHLNCDRAFT_135921</name>
</gene>
<reference evidence="4 5" key="1">
    <citation type="journal article" date="2010" name="Plant Cell">
        <title>The Chlorella variabilis NC64A genome reveals adaptation to photosymbiosis, coevolution with viruses, and cryptic sex.</title>
        <authorList>
            <person name="Blanc G."/>
            <person name="Duncan G."/>
            <person name="Agarkova I."/>
            <person name="Borodovsky M."/>
            <person name="Gurnon J."/>
            <person name="Kuo A."/>
            <person name="Lindquist E."/>
            <person name="Lucas S."/>
            <person name="Pangilinan J."/>
            <person name="Polle J."/>
            <person name="Salamov A."/>
            <person name="Terry A."/>
            <person name="Yamada T."/>
            <person name="Dunigan D.D."/>
            <person name="Grigoriev I.V."/>
            <person name="Claverie J.M."/>
            <person name="Van Etten J.L."/>
        </authorList>
    </citation>
    <scope>NUCLEOTIDE SEQUENCE [LARGE SCALE GENOMIC DNA]</scope>
    <source>
        <strain evidence="4 5">NC64A</strain>
    </source>
</reference>
<dbReference type="GO" id="GO:0005886">
    <property type="term" value="C:plasma membrane"/>
    <property type="evidence" value="ECO:0007669"/>
    <property type="project" value="TreeGrafter"/>
</dbReference>
<evidence type="ECO:0000313" key="5">
    <source>
        <dbReference type="Proteomes" id="UP000008141"/>
    </source>
</evidence>
<dbReference type="PROSITE" id="PS50088">
    <property type="entry name" value="ANK_REPEAT"/>
    <property type="match status" value="3"/>
</dbReference>
<accession>E1ZJD4</accession>
<evidence type="ECO:0000256" key="3">
    <source>
        <dbReference type="PROSITE-ProRule" id="PRU00023"/>
    </source>
</evidence>
<name>E1ZJD4_CHLVA</name>
<dbReference type="Proteomes" id="UP000008141">
    <property type="component" value="Unassembled WGS sequence"/>
</dbReference>
<dbReference type="OMA" id="RGSENDW"/>
<sequence length="383" mass="39600">MAAPLFAAAEAGDEAEVRRLLAAGALAYGRSERGGLPLHPASLHGHEGVVRLLLDAAPSTAVAAARPAEAPLYFAALGGMAHLVQPLLELATAAAPRAGSKGQTALHVAARTRQAGPVRLLLESNPNKASVADRRGWTPLHTAAYYCQDAACEVVGLLLAAAPATALAVDRDGWTPLHHAADRGNLEAMKLLLAAAPQAAAAMDSNSQAPIHRAADASHAAAVQLLLEAAPELAFAPDAAGGDTPLHLILRSWYIAQRGVEAARCLVRAAPAVQPALDLCVDAWPHSAILFADLAACLPLSQEHWRSIPEPCPDLARALPAVLQRSAAEAGWLVGRLNASQQARLRAAALSLARAQRQSSTVLAAELSGRILALALAEPIQAA</sequence>
<dbReference type="KEGG" id="cvr:CHLNCDRAFT_135921"/>
<dbReference type="Pfam" id="PF00023">
    <property type="entry name" value="Ank"/>
    <property type="match status" value="1"/>
</dbReference>
<dbReference type="InterPro" id="IPR002110">
    <property type="entry name" value="Ankyrin_rpt"/>
</dbReference>
<dbReference type="SMART" id="SM00248">
    <property type="entry name" value="ANK"/>
    <property type="match status" value="6"/>
</dbReference>
<dbReference type="Pfam" id="PF13637">
    <property type="entry name" value="Ank_4"/>
    <property type="match status" value="1"/>
</dbReference>
<feature type="repeat" description="ANK" evidence="3">
    <location>
        <begin position="33"/>
        <end position="65"/>
    </location>
</feature>
<proteinExistence type="predicted"/>
<dbReference type="PANTHER" id="PTHR24186">
    <property type="entry name" value="PROTEIN PHOSPHATASE 1 REGULATORY SUBUNIT"/>
    <property type="match status" value="1"/>
</dbReference>
<organism evidence="5">
    <name type="scientific">Chlorella variabilis</name>
    <name type="common">Green alga</name>
    <dbReference type="NCBI Taxonomy" id="554065"/>
    <lineage>
        <taxon>Eukaryota</taxon>
        <taxon>Viridiplantae</taxon>
        <taxon>Chlorophyta</taxon>
        <taxon>core chlorophytes</taxon>
        <taxon>Trebouxiophyceae</taxon>
        <taxon>Chlorellales</taxon>
        <taxon>Chlorellaceae</taxon>
        <taxon>Chlorella clade</taxon>
        <taxon>Chlorella</taxon>
    </lineage>
</organism>
<dbReference type="InterPro" id="IPR036770">
    <property type="entry name" value="Ankyrin_rpt-contain_sf"/>
</dbReference>
<keyword evidence="5" id="KW-1185">Reference proteome</keyword>
<feature type="repeat" description="ANK" evidence="3">
    <location>
        <begin position="101"/>
        <end position="133"/>
    </location>
</feature>
<dbReference type="PROSITE" id="PS50297">
    <property type="entry name" value="ANK_REP_REGION"/>
    <property type="match status" value="2"/>
</dbReference>
<feature type="repeat" description="ANK" evidence="3">
    <location>
        <begin position="172"/>
        <end position="193"/>
    </location>
</feature>
<keyword evidence="2 3" id="KW-0040">ANK repeat</keyword>
<dbReference type="RefSeq" id="XP_005846078.1">
    <property type="nucleotide sequence ID" value="XM_005846016.1"/>
</dbReference>
<dbReference type="AlphaFoldDB" id="E1ZJD4"/>
<evidence type="ECO:0000256" key="2">
    <source>
        <dbReference type="ARBA" id="ARBA00023043"/>
    </source>
</evidence>
<dbReference type="SUPFAM" id="SSF48403">
    <property type="entry name" value="Ankyrin repeat"/>
    <property type="match status" value="1"/>
</dbReference>